<dbReference type="Proteomes" id="UP001324595">
    <property type="component" value="Unassembled WGS sequence"/>
</dbReference>
<protein>
    <submittedName>
        <fullName evidence="2">23S rRNA pseudouridylate synthase B</fullName>
    </submittedName>
</protein>
<dbReference type="EMBL" id="JAXUBE010000095">
    <property type="protein sequence ID" value="MEB2665125.1"/>
    <property type="molecule type" value="Genomic_DNA"/>
</dbReference>
<comment type="caution">
    <text evidence="2">The sequence shown here is derived from an EMBL/GenBank/DDBJ whole genome shotgun (WGS) entry which is preliminary data.</text>
</comment>
<feature type="compositionally biased region" description="Polar residues" evidence="1">
    <location>
        <begin position="8"/>
        <end position="22"/>
    </location>
</feature>
<feature type="region of interest" description="Disordered" evidence="1">
    <location>
        <begin position="1"/>
        <end position="60"/>
    </location>
</feature>
<feature type="non-terminal residue" evidence="2">
    <location>
        <position position="60"/>
    </location>
</feature>
<organism evidence="2 3">
    <name type="scientific">Bordetella parapertussis</name>
    <dbReference type="NCBI Taxonomy" id="519"/>
    <lineage>
        <taxon>Bacteria</taxon>
        <taxon>Pseudomonadati</taxon>
        <taxon>Pseudomonadota</taxon>
        <taxon>Betaproteobacteria</taxon>
        <taxon>Burkholderiales</taxon>
        <taxon>Alcaligenaceae</taxon>
        <taxon>Bordetella</taxon>
    </lineage>
</organism>
<evidence type="ECO:0000256" key="1">
    <source>
        <dbReference type="SAM" id="MobiDB-lite"/>
    </source>
</evidence>
<sequence>MKFGAVPVTTNTTMQDDNSFPDNESPVAQPPVGEPAASGEAGDGEGAARARGRKLRTPFR</sequence>
<evidence type="ECO:0000313" key="2">
    <source>
        <dbReference type="EMBL" id="MEB2665125.1"/>
    </source>
</evidence>
<keyword evidence="3" id="KW-1185">Reference proteome</keyword>
<accession>A0ABU5X8X8</accession>
<feature type="compositionally biased region" description="Basic residues" evidence="1">
    <location>
        <begin position="50"/>
        <end position="60"/>
    </location>
</feature>
<name>A0ABU5X8X8_BORPP</name>
<proteinExistence type="predicted"/>
<evidence type="ECO:0000313" key="3">
    <source>
        <dbReference type="Proteomes" id="UP001324595"/>
    </source>
</evidence>
<gene>
    <name evidence="2" type="ORF">U5T69_18535</name>
</gene>
<reference evidence="2 3" key="1">
    <citation type="submission" date="2023-12" db="EMBL/GenBank/DDBJ databases">
        <title>Draft Genome Sequences of Bordetella parapertussis clinical Isolates from Colombia, 2023.</title>
        <authorList>
            <person name="Montilla E.A."/>
            <person name="Rojas F."/>
            <person name="Vargas M.N."/>
            <person name="Bonilla V."/>
            <person name="Duarte C."/>
        </authorList>
    </citation>
    <scope>NUCLEOTIDE SEQUENCE [LARGE SCALE GENOMIC DNA]</scope>
    <source>
        <strain evidence="2 3">320001806</strain>
    </source>
</reference>